<evidence type="ECO:0000313" key="1">
    <source>
        <dbReference type="EMBL" id="KAH6617179.1"/>
    </source>
</evidence>
<keyword evidence="2" id="KW-1185">Reference proteome</keyword>
<gene>
    <name evidence="1" type="ORF">F5144DRAFT_385379</name>
</gene>
<organism evidence="1 2">
    <name type="scientific">Chaetomium tenue</name>
    <dbReference type="NCBI Taxonomy" id="1854479"/>
    <lineage>
        <taxon>Eukaryota</taxon>
        <taxon>Fungi</taxon>
        <taxon>Dikarya</taxon>
        <taxon>Ascomycota</taxon>
        <taxon>Pezizomycotina</taxon>
        <taxon>Sordariomycetes</taxon>
        <taxon>Sordariomycetidae</taxon>
        <taxon>Sordariales</taxon>
        <taxon>Chaetomiaceae</taxon>
        <taxon>Chaetomium</taxon>
    </lineage>
</organism>
<dbReference type="EMBL" id="JAGIZQ010000007">
    <property type="protein sequence ID" value="KAH6617179.1"/>
    <property type="molecule type" value="Genomic_DNA"/>
</dbReference>
<sequence>MKTPLIFLLHLGLLQRCLGKKCYYPGGVEAPGDLPCDTEAENSPCCAGGKIAGACLANKLCLAKGNPDWYARGSCTDPTFEAPECPKFCLSHEGRGWNLDYCFGQTGSETAFCCEGDPNCCAAGRLEIQPAPTNVWALWNGAVSRYDVVTPLATAKETSSTPTSSASSSGTTSSEETTSASTTGTAAGGDQSDATGSANSNSNANSNESTGLSTGAQAGIGVGVAAGVLLLAAVAFLWWRMNRMQKGMLAAQQLAAQQQADRQQPPAAYPLPETPAYYSRIPAEKHELTSDRPAQELAGQHYYVQVDTRSAAELSSQPAYTPAESPAVGRNYGP</sequence>
<comment type="caution">
    <text evidence="1">The sequence shown here is derived from an EMBL/GenBank/DDBJ whole genome shotgun (WGS) entry which is preliminary data.</text>
</comment>
<evidence type="ECO:0000313" key="2">
    <source>
        <dbReference type="Proteomes" id="UP000724584"/>
    </source>
</evidence>
<protein>
    <submittedName>
        <fullName evidence="1">Uncharacterized protein</fullName>
    </submittedName>
</protein>
<proteinExistence type="predicted"/>
<dbReference type="Proteomes" id="UP000724584">
    <property type="component" value="Unassembled WGS sequence"/>
</dbReference>
<name>A0ACB7NVD9_9PEZI</name>
<accession>A0ACB7NVD9</accession>
<reference evidence="1 2" key="1">
    <citation type="journal article" date="2021" name="Nat. Commun.">
        <title>Genetic determinants of endophytism in the Arabidopsis root mycobiome.</title>
        <authorList>
            <person name="Mesny F."/>
            <person name="Miyauchi S."/>
            <person name="Thiergart T."/>
            <person name="Pickel B."/>
            <person name="Atanasova L."/>
            <person name="Karlsson M."/>
            <person name="Huettel B."/>
            <person name="Barry K.W."/>
            <person name="Haridas S."/>
            <person name="Chen C."/>
            <person name="Bauer D."/>
            <person name="Andreopoulos W."/>
            <person name="Pangilinan J."/>
            <person name="LaButti K."/>
            <person name="Riley R."/>
            <person name="Lipzen A."/>
            <person name="Clum A."/>
            <person name="Drula E."/>
            <person name="Henrissat B."/>
            <person name="Kohler A."/>
            <person name="Grigoriev I.V."/>
            <person name="Martin F.M."/>
            <person name="Hacquard S."/>
        </authorList>
    </citation>
    <scope>NUCLEOTIDE SEQUENCE [LARGE SCALE GENOMIC DNA]</scope>
    <source>
        <strain evidence="1 2">MPI-SDFR-AT-0079</strain>
    </source>
</reference>